<evidence type="ECO:0000313" key="2">
    <source>
        <dbReference type="EMBL" id="GGX63642.1"/>
    </source>
</evidence>
<comment type="caution">
    <text evidence="2">The sequence shown here is derived from an EMBL/GenBank/DDBJ whole genome shotgun (WGS) entry which is preliminary data.</text>
</comment>
<dbReference type="EMBL" id="BMWD01000010">
    <property type="protein sequence ID" value="GGX63642.1"/>
    <property type="molecule type" value="Genomic_DNA"/>
</dbReference>
<proteinExistence type="predicted"/>
<evidence type="ECO:0000256" key="1">
    <source>
        <dbReference type="SAM" id="MobiDB-lite"/>
    </source>
</evidence>
<dbReference type="RefSeq" id="WP_190036354.1">
    <property type="nucleotide sequence ID" value="NZ_BMWD01000010.1"/>
</dbReference>
<dbReference type="AlphaFoldDB" id="A0A918KJ28"/>
<reference evidence="2" key="2">
    <citation type="submission" date="2020-09" db="EMBL/GenBank/DDBJ databases">
        <authorList>
            <person name="Sun Q."/>
            <person name="Ohkuma M."/>
        </authorList>
    </citation>
    <scope>NUCLEOTIDE SEQUENCE</scope>
    <source>
        <strain evidence="2">JCM 4956</strain>
    </source>
</reference>
<name>A0A918KJ28_9ACTN</name>
<keyword evidence="3" id="KW-1185">Reference proteome</keyword>
<accession>A0A918KJ28</accession>
<dbReference type="Proteomes" id="UP000645555">
    <property type="component" value="Unassembled WGS sequence"/>
</dbReference>
<feature type="compositionally biased region" description="Basic and acidic residues" evidence="1">
    <location>
        <begin position="25"/>
        <end position="43"/>
    </location>
</feature>
<protein>
    <submittedName>
        <fullName evidence="2">Uncharacterized protein</fullName>
    </submittedName>
</protein>
<gene>
    <name evidence="2" type="ORF">GCM10010515_34170</name>
</gene>
<organism evidence="2 3">
    <name type="scientific">Streptomyces fructofermentans</name>
    <dbReference type="NCBI Taxonomy" id="152141"/>
    <lineage>
        <taxon>Bacteria</taxon>
        <taxon>Bacillati</taxon>
        <taxon>Actinomycetota</taxon>
        <taxon>Actinomycetes</taxon>
        <taxon>Kitasatosporales</taxon>
        <taxon>Streptomycetaceae</taxon>
        <taxon>Streptomyces</taxon>
    </lineage>
</organism>
<reference evidence="2" key="1">
    <citation type="journal article" date="2014" name="Int. J. Syst. Evol. Microbiol.">
        <title>Complete genome sequence of Corynebacterium casei LMG S-19264T (=DSM 44701T), isolated from a smear-ripened cheese.</title>
        <authorList>
            <consortium name="US DOE Joint Genome Institute (JGI-PGF)"/>
            <person name="Walter F."/>
            <person name="Albersmeier A."/>
            <person name="Kalinowski J."/>
            <person name="Ruckert C."/>
        </authorList>
    </citation>
    <scope>NUCLEOTIDE SEQUENCE</scope>
    <source>
        <strain evidence="2">JCM 4956</strain>
    </source>
</reference>
<sequence>MTHHHKSNAEVEGDPDYGHSRGMPRRPDQDQLDERTVRAREELGLSASAPEGAEGSRMPGGA</sequence>
<feature type="region of interest" description="Disordered" evidence="1">
    <location>
        <begin position="1"/>
        <end position="62"/>
    </location>
</feature>
<evidence type="ECO:0000313" key="3">
    <source>
        <dbReference type="Proteomes" id="UP000645555"/>
    </source>
</evidence>